<accession>A0A2W2DM82</accession>
<evidence type="ECO:0000313" key="4">
    <source>
        <dbReference type="Proteomes" id="UP000248749"/>
    </source>
</evidence>
<evidence type="ECO:0000256" key="2">
    <source>
        <dbReference type="SAM" id="SignalP"/>
    </source>
</evidence>
<organism evidence="3 4">
    <name type="scientific">Micromonospora deserti</name>
    <dbReference type="NCBI Taxonomy" id="2070366"/>
    <lineage>
        <taxon>Bacteria</taxon>
        <taxon>Bacillati</taxon>
        <taxon>Actinomycetota</taxon>
        <taxon>Actinomycetes</taxon>
        <taxon>Micromonosporales</taxon>
        <taxon>Micromonosporaceae</taxon>
        <taxon>Micromonospora</taxon>
    </lineage>
</organism>
<feature type="region of interest" description="Disordered" evidence="1">
    <location>
        <begin position="25"/>
        <end position="55"/>
    </location>
</feature>
<proteinExistence type="predicted"/>
<dbReference type="OrthoDB" id="3376558at2"/>
<evidence type="ECO:0000256" key="1">
    <source>
        <dbReference type="SAM" id="MobiDB-lite"/>
    </source>
</evidence>
<dbReference type="RefSeq" id="WP_111133710.1">
    <property type="nucleotide sequence ID" value="NZ_POUB01000039.1"/>
</dbReference>
<dbReference type="PROSITE" id="PS51257">
    <property type="entry name" value="PROKAR_LIPOPROTEIN"/>
    <property type="match status" value="1"/>
</dbReference>
<dbReference type="Proteomes" id="UP000248749">
    <property type="component" value="Unassembled WGS sequence"/>
</dbReference>
<reference evidence="3 4" key="1">
    <citation type="submission" date="2018-01" db="EMBL/GenBank/DDBJ databases">
        <title>Draft genome sequence of Salinispora sp. 13K206.</title>
        <authorList>
            <person name="Sahin N."/>
            <person name="Saygin H."/>
            <person name="Ay H."/>
        </authorList>
    </citation>
    <scope>NUCLEOTIDE SEQUENCE [LARGE SCALE GENOMIC DNA]</scope>
    <source>
        <strain evidence="3 4">13K206</strain>
    </source>
</reference>
<evidence type="ECO:0008006" key="5">
    <source>
        <dbReference type="Google" id="ProtNLM"/>
    </source>
</evidence>
<gene>
    <name evidence="3" type="ORF">C1I99_08785</name>
</gene>
<dbReference type="AlphaFoldDB" id="A0A2W2DM82"/>
<dbReference type="EMBL" id="POUB01000039">
    <property type="protein sequence ID" value="PZG00838.1"/>
    <property type="molecule type" value="Genomic_DNA"/>
</dbReference>
<feature type="chain" id="PRO_5015889346" description="Sensor domain-containing protein" evidence="2">
    <location>
        <begin position="24"/>
        <end position="233"/>
    </location>
</feature>
<evidence type="ECO:0000313" key="3">
    <source>
        <dbReference type="EMBL" id="PZG00838.1"/>
    </source>
</evidence>
<feature type="signal peptide" evidence="2">
    <location>
        <begin position="1"/>
        <end position="23"/>
    </location>
</feature>
<sequence>MTRRRIPLVLVSMLALAATTACAPTSAVETPRWQVPPSASATPTAPTPKPAPVSTAEVRSRVKAAMLELDADFHPETAELTEENTEAWKLISPCRDSLPSDRRRTAYRERVWDGETIWIRQYVVGYLEVPGRKLADELRATLKTCKQYEVPGDGRTSVIVRPSSPPVPDGPDAIAFCEKLTGQAIRHQCTLLLVRGNFVLQVDASAGNGDLAGGTELLTKLAPLATAALQRAA</sequence>
<protein>
    <recommendedName>
        <fullName evidence="5">Sensor domain-containing protein</fullName>
    </recommendedName>
</protein>
<keyword evidence="2" id="KW-0732">Signal</keyword>
<keyword evidence="4" id="KW-1185">Reference proteome</keyword>
<name>A0A2W2DM82_9ACTN</name>
<comment type="caution">
    <text evidence="3">The sequence shown here is derived from an EMBL/GenBank/DDBJ whole genome shotgun (WGS) entry which is preliminary data.</text>
</comment>